<sequence length="93" mass="10241">MNSTRCIYFKSSVIDRPSSEARASSQGFTESADKEMALPFYNPAIEKIREEEYPALKGKTYLDHGGATSTTTITNYLTNSSTPNLSLKPSPKT</sequence>
<organism evidence="2 3">
    <name type="scientific">Aplosporella prunicola CBS 121167</name>
    <dbReference type="NCBI Taxonomy" id="1176127"/>
    <lineage>
        <taxon>Eukaryota</taxon>
        <taxon>Fungi</taxon>
        <taxon>Dikarya</taxon>
        <taxon>Ascomycota</taxon>
        <taxon>Pezizomycotina</taxon>
        <taxon>Dothideomycetes</taxon>
        <taxon>Dothideomycetes incertae sedis</taxon>
        <taxon>Botryosphaeriales</taxon>
        <taxon>Aplosporellaceae</taxon>
        <taxon>Aplosporella</taxon>
    </lineage>
</organism>
<gene>
    <name evidence="2" type="ORF">K452DRAFT_138884</name>
</gene>
<keyword evidence="3" id="KW-1185">Reference proteome</keyword>
<feature type="region of interest" description="Disordered" evidence="1">
    <location>
        <begin position="73"/>
        <end position="93"/>
    </location>
</feature>
<dbReference type="EMBL" id="ML995527">
    <property type="protein sequence ID" value="KAF2136252.1"/>
    <property type="molecule type" value="Genomic_DNA"/>
</dbReference>
<reference evidence="2" key="1">
    <citation type="journal article" date="2020" name="Stud. Mycol.">
        <title>101 Dothideomycetes genomes: a test case for predicting lifestyles and emergence of pathogens.</title>
        <authorList>
            <person name="Haridas S."/>
            <person name="Albert R."/>
            <person name="Binder M."/>
            <person name="Bloem J."/>
            <person name="Labutti K."/>
            <person name="Salamov A."/>
            <person name="Andreopoulos B."/>
            <person name="Baker S."/>
            <person name="Barry K."/>
            <person name="Bills G."/>
            <person name="Bluhm B."/>
            <person name="Cannon C."/>
            <person name="Castanera R."/>
            <person name="Culley D."/>
            <person name="Daum C."/>
            <person name="Ezra D."/>
            <person name="Gonzalez J."/>
            <person name="Henrissat B."/>
            <person name="Kuo A."/>
            <person name="Liang C."/>
            <person name="Lipzen A."/>
            <person name="Lutzoni F."/>
            <person name="Magnuson J."/>
            <person name="Mondo S."/>
            <person name="Nolan M."/>
            <person name="Ohm R."/>
            <person name="Pangilinan J."/>
            <person name="Park H.-J."/>
            <person name="Ramirez L."/>
            <person name="Alfaro M."/>
            <person name="Sun H."/>
            <person name="Tritt A."/>
            <person name="Yoshinaga Y."/>
            <person name="Zwiers L.-H."/>
            <person name="Turgeon B."/>
            <person name="Goodwin S."/>
            <person name="Spatafora J."/>
            <person name="Crous P."/>
            <person name="Grigoriev I."/>
        </authorList>
    </citation>
    <scope>NUCLEOTIDE SEQUENCE</scope>
    <source>
        <strain evidence="2">CBS 121167</strain>
    </source>
</reference>
<dbReference type="GeneID" id="54292870"/>
<proteinExistence type="predicted"/>
<evidence type="ECO:0000256" key="1">
    <source>
        <dbReference type="SAM" id="MobiDB-lite"/>
    </source>
</evidence>
<evidence type="ECO:0000313" key="3">
    <source>
        <dbReference type="Proteomes" id="UP000799438"/>
    </source>
</evidence>
<evidence type="ECO:0000313" key="2">
    <source>
        <dbReference type="EMBL" id="KAF2136252.1"/>
    </source>
</evidence>
<dbReference type="RefSeq" id="XP_033391970.1">
    <property type="nucleotide sequence ID" value="XM_033535376.1"/>
</dbReference>
<accession>A0A6A6AW72</accession>
<dbReference type="Proteomes" id="UP000799438">
    <property type="component" value="Unassembled WGS sequence"/>
</dbReference>
<dbReference type="AlphaFoldDB" id="A0A6A6AW72"/>
<protein>
    <submittedName>
        <fullName evidence="2">Uncharacterized protein</fullName>
    </submittedName>
</protein>
<feature type="compositionally biased region" description="Polar residues" evidence="1">
    <location>
        <begin position="83"/>
        <end position="93"/>
    </location>
</feature>
<feature type="compositionally biased region" description="Low complexity" evidence="1">
    <location>
        <begin position="73"/>
        <end position="82"/>
    </location>
</feature>
<name>A0A6A6AW72_9PEZI</name>